<dbReference type="EMBL" id="WWCX01000040">
    <property type="protein sequence ID" value="MYM96178.1"/>
    <property type="molecule type" value="Genomic_DNA"/>
</dbReference>
<gene>
    <name evidence="1" type="ORF">GTP90_20140</name>
</gene>
<name>A0A845GSK9_9BURK</name>
<dbReference type="Proteomes" id="UP000447355">
    <property type="component" value="Unassembled WGS sequence"/>
</dbReference>
<evidence type="ECO:0000313" key="2">
    <source>
        <dbReference type="Proteomes" id="UP000447355"/>
    </source>
</evidence>
<dbReference type="InterPro" id="IPR023562">
    <property type="entry name" value="ClpP/TepA"/>
</dbReference>
<reference evidence="1" key="1">
    <citation type="submission" date="2019-12" db="EMBL/GenBank/DDBJ databases">
        <title>Novel species isolated from a subtropical stream in China.</title>
        <authorList>
            <person name="Lu H."/>
        </authorList>
    </citation>
    <scope>NUCLEOTIDE SEQUENCE [LARGE SCALE GENOMIC DNA]</scope>
    <source>
        <strain evidence="1">FT81W</strain>
    </source>
</reference>
<organism evidence="1 2">
    <name type="scientific">Duganella vulcania</name>
    <dbReference type="NCBI Taxonomy" id="2692166"/>
    <lineage>
        <taxon>Bacteria</taxon>
        <taxon>Pseudomonadati</taxon>
        <taxon>Pseudomonadota</taxon>
        <taxon>Betaproteobacteria</taxon>
        <taxon>Burkholderiales</taxon>
        <taxon>Oxalobacteraceae</taxon>
        <taxon>Telluria group</taxon>
        <taxon>Duganella</taxon>
    </lineage>
</organism>
<dbReference type="Pfam" id="PF00574">
    <property type="entry name" value="CLP_protease"/>
    <property type="match status" value="1"/>
</dbReference>
<dbReference type="InterPro" id="IPR029045">
    <property type="entry name" value="ClpP/crotonase-like_dom_sf"/>
</dbReference>
<dbReference type="SUPFAM" id="SSF52096">
    <property type="entry name" value="ClpP/crotonase"/>
    <property type="match status" value="1"/>
</dbReference>
<dbReference type="RefSeq" id="WP_161085207.1">
    <property type="nucleotide sequence ID" value="NZ_WWCX01000040.1"/>
</dbReference>
<proteinExistence type="predicted"/>
<sequence length="291" mass="31345">MMSALWPLPGAAQAPTPAYIRETVGKNLRLSFTVLSTGARHVTLIGTIDGDLAEQFKAAVAADSHVDTVVVDSYGGNVASALDIADVIRKRNMRIVVDGRCLSACASYLFSAAATKTVLPGSVVAIHGLTFDYLDGAKVVHATESQAGELFLSSTMGGNRDFFVRLAARQNEFYRQLGVCSDLRDAFARYLAHRKQLLGTDMITAQQHAPGCPPVQMWALDKAQLEAAGVRGIGAFWTPSGDEQKAQLLRDLGLPADFLYYGPAAGLEQLCTQPPGRMAAVKRWLARTFTR</sequence>
<comment type="caution">
    <text evidence="1">The sequence shown here is derived from an EMBL/GenBank/DDBJ whole genome shotgun (WGS) entry which is preliminary data.</text>
</comment>
<protein>
    <submittedName>
        <fullName evidence="1">Uncharacterized protein</fullName>
    </submittedName>
</protein>
<dbReference type="AlphaFoldDB" id="A0A845GSK9"/>
<dbReference type="Gene3D" id="3.90.226.10">
    <property type="entry name" value="2-enoyl-CoA Hydratase, Chain A, domain 1"/>
    <property type="match status" value="1"/>
</dbReference>
<accession>A0A845GSK9</accession>
<evidence type="ECO:0000313" key="1">
    <source>
        <dbReference type="EMBL" id="MYM96178.1"/>
    </source>
</evidence>